<keyword evidence="7 20" id="KW-0812">Transmembrane</keyword>
<dbReference type="PROSITE" id="PS50109">
    <property type="entry name" value="HIS_KIN"/>
    <property type="match status" value="1"/>
</dbReference>
<dbReference type="SUPFAM" id="SSF55781">
    <property type="entry name" value="GAF domain-like"/>
    <property type="match status" value="1"/>
</dbReference>
<dbReference type="InterPro" id="IPR001789">
    <property type="entry name" value="Sig_transdc_resp-reg_receiver"/>
</dbReference>
<dbReference type="Gene3D" id="1.20.120.160">
    <property type="entry name" value="HPT domain"/>
    <property type="match status" value="1"/>
</dbReference>
<dbReference type="SMART" id="SM00065">
    <property type="entry name" value="GAF"/>
    <property type="match status" value="1"/>
</dbReference>
<dbReference type="FunFam" id="3.30.565.10:FF:000010">
    <property type="entry name" value="Sensor histidine kinase RcsC"/>
    <property type="match status" value="1"/>
</dbReference>
<dbReference type="Pfam" id="PF02518">
    <property type="entry name" value="HATPase_c"/>
    <property type="match status" value="1"/>
</dbReference>
<dbReference type="PANTHER" id="PTHR45339">
    <property type="entry name" value="HYBRID SIGNAL TRANSDUCTION HISTIDINE KINASE J"/>
    <property type="match status" value="1"/>
</dbReference>
<dbReference type="STRING" id="1685379.AVO45_01560"/>
<feature type="region of interest" description="Disordered" evidence="19">
    <location>
        <begin position="1240"/>
        <end position="1283"/>
    </location>
</feature>
<dbReference type="GO" id="GO:0005524">
    <property type="term" value="F:ATP binding"/>
    <property type="evidence" value="ECO:0007669"/>
    <property type="project" value="UniProtKB-KW"/>
</dbReference>
<dbReference type="Gene3D" id="3.30.450.350">
    <property type="entry name" value="CHASE domain"/>
    <property type="match status" value="1"/>
</dbReference>
<evidence type="ECO:0000256" key="10">
    <source>
        <dbReference type="ARBA" id="ARBA00022840"/>
    </source>
</evidence>
<keyword evidence="9" id="KW-0418">Kinase</keyword>
<dbReference type="InterPro" id="IPR003018">
    <property type="entry name" value="GAF"/>
</dbReference>
<dbReference type="FunFam" id="1.10.287.130:FF:000002">
    <property type="entry name" value="Two-component osmosensing histidine kinase"/>
    <property type="match status" value="1"/>
</dbReference>
<feature type="domain" description="HPt" evidence="24">
    <location>
        <begin position="1298"/>
        <end position="1395"/>
    </location>
</feature>
<evidence type="ECO:0000256" key="18">
    <source>
        <dbReference type="SAM" id="Coils"/>
    </source>
</evidence>
<dbReference type="EC" id="2.7.13.3" evidence="3"/>
<name>A0A101CYH2_9RHOB</name>
<organism evidence="25 26">
    <name type="scientific">Ruegeria marisrubri</name>
    <dbReference type="NCBI Taxonomy" id="1685379"/>
    <lineage>
        <taxon>Bacteria</taxon>
        <taxon>Pseudomonadati</taxon>
        <taxon>Pseudomonadota</taxon>
        <taxon>Alphaproteobacteria</taxon>
        <taxon>Rhodobacterales</taxon>
        <taxon>Roseobacteraceae</taxon>
        <taxon>Ruegeria</taxon>
    </lineage>
</organism>
<evidence type="ECO:0000313" key="26">
    <source>
        <dbReference type="Proteomes" id="UP000053791"/>
    </source>
</evidence>
<evidence type="ECO:0000256" key="12">
    <source>
        <dbReference type="ARBA" id="ARBA00023012"/>
    </source>
</evidence>
<dbReference type="Gene3D" id="3.30.450.20">
    <property type="entry name" value="PAS domain"/>
    <property type="match status" value="1"/>
</dbReference>
<feature type="domain" description="Histidine kinase" evidence="21">
    <location>
        <begin position="733"/>
        <end position="954"/>
    </location>
</feature>
<dbReference type="SMART" id="SM00073">
    <property type="entry name" value="HPT"/>
    <property type="match status" value="1"/>
</dbReference>
<dbReference type="InterPro" id="IPR029016">
    <property type="entry name" value="GAF-like_dom_sf"/>
</dbReference>
<dbReference type="Gene3D" id="1.10.287.130">
    <property type="match status" value="1"/>
</dbReference>
<dbReference type="GO" id="GO:0005886">
    <property type="term" value="C:plasma membrane"/>
    <property type="evidence" value="ECO:0007669"/>
    <property type="project" value="UniProtKB-SubCell"/>
</dbReference>
<keyword evidence="26" id="KW-1185">Reference proteome</keyword>
<evidence type="ECO:0000256" key="2">
    <source>
        <dbReference type="ARBA" id="ARBA00004651"/>
    </source>
</evidence>
<evidence type="ECO:0000256" key="13">
    <source>
        <dbReference type="ARBA" id="ARBA00023136"/>
    </source>
</evidence>
<dbReference type="CDD" id="cd00082">
    <property type="entry name" value="HisKA"/>
    <property type="match status" value="1"/>
</dbReference>
<dbReference type="PROSITE" id="PS50110">
    <property type="entry name" value="RESPONSE_REGULATORY"/>
    <property type="match status" value="2"/>
</dbReference>
<dbReference type="SUPFAM" id="SSF52172">
    <property type="entry name" value="CheY-like"/>
    <property type="match status" value="2"/>
</dbReference>
<dbReference type="InterPro" id="IPR003594">
    <property type="entry name" value="HATPase_dom"/>
</dbReference>
<comment type="subcellular location">
    <subcellularLocation>
        <location evidence="2">Cell membrane</location>
        <topology evidence="2">Multi-pass membrane protein</topology>
    </subcellularLocation>
</comment>
<dbReference type="Pfam" id="PF01627">
    <property type="entry name" value="Hpt"/>
    <property type="match status" value="1"/>
</dbReference>
<evidence type="ECO:0000256" key="5">
    <source>
        <dbReference type="ARBA" id="ARBA00022553"/>
    </source>
</evidence>
<dbReference type="GO" id="GO:0000155">
    <property type="term" value="F:phosphorelay sensor kinase activity"/>
    <property type="evidence" value="ECO:0007669"/>
    <property type="project" value="InterPro"/>
</dbReference>
<feature type="modified residue" description="4-aspartylphosphate" evidence="17">
    <location>
        <position position="1166"/>
    </location>
</feature>
<keyword evidence="4" id="KW-1003">Cell membrane</keyword>
<feature type="modified residue" description="4-aspartylphosphate" evidence="17">
    <location>
        <position position="1027"/>
    </location>
</feature>
<dbReference type="Gene3D" id="3.40.50.2300">
    <property type="match status" value="2"/>
</dbReference>
<dbReference type="Pfam" id="PF00512">
    <property type="entry name" value="HisKA"/>
    <property type="match status" value="1"/>
</dbReference>
<dbReference type="CDD" id="cd16922">
    <property type="entry name" value="HATPase_EvgS-ArcB-TorS-like"/>
    <property type="match status" value="1"/>
</dbReference>
<dbReference type="SMART" id="SM01079">
    <property type="entry name" value="CHASE"/>
    <property type="match status" value="1"/>
</dbReference>
<dbReference type="InterPro" id="IPR005467">
    <property type="entry name" value="His_kinase_dom"/>
</dbReference>
<dbReference type="PROSITE" id="PS50839">
    <property type="entry name" value="CHASE"/>
    <property type="match status" value="1"/>
</dbReference>
<proteinExistence type="predicted"/>
<evidence type="ECO:0000256" key="1">
    <source>
        <dbReference type="ARBA" id="ARBA00000085"/>
    </source>
</evidence>
<dbReference type="InterPro" id="IPR008207">
    <property type="entry name" value="Sig_transdc_His_kin_Hpt_dom"/>
</dbReference>
<evidence type="ECO:0000256" key="7">
    <source>
        <dbReference type="ARBA" id="ARBA00022692"/>
    </source>
</evidence>
<evidence type="ECO:0000256" key="16">
    <source>
        <dbReference type="PROSITE-ProRule" id="PRU00110"/>
    </source>
</evidence>
<evidence type="ECO:0000256" key="3">
    <source>
        <dbReference type="ARBA" id="ARBA00012438"/>
    </source>
</evidence>
<dbReference type="PROSITE" id="PS50894">
    <property type="entry name" value="HPT"/>
    <property type="match status" value="1"/>
</dbReference>
<dbReference type="Pfam" id="PF03924">
    <property type="entry name" value="CHASE"/>
    <property type="match status" value="1"/>
</dbReference>
<dbReference type="InterPro" id="IPR003661">
    <property type="entry name" value="HisK_dim/P_dom"/>
</dbReference>
<keyword evidence="10" id="KW-0067">ATP-binding</keyword>
<feature type="modified residue" description="Phosphohistidine" evidence="16">
    <location>
        <position position="1337"/>
    </location>
</feature>
<evidence type="ECO:0000259" key="21">
    <source>
        <dbReference type="PROSITE" id="PS50109"/>
    </source>
</evidence>
<reference evidence="25 26" key="1">
    <citation type="submission" date="2015-12" db="EMBL/GenBank/DDBJ databases">
        <authorList>
            <person name="Shamseldin A."/>
            <person name="Moawad H."/>
            <person name="Abd El-Rahim W.M."/>
            <person name="Sadowsky M.J."/>
        </authorList>
    </citation>
    <scope>NUCLEOTIDE SEQUENCE [LARGE SCALE GENOMIC DNA]</scope>
    <source>
        <strain evidence="25 26">ZGT118</strain>
    </source>
</reference>
<dbReference type="SMART" id="SM00388">
    <property type="entry name" value="HisKA"/>
    <property type="match status" value="1"/>
</dbReference>
<comment type="subunit">
    <text evidence="14">At low DSF concentrations, interacts with RpfF.</text>
</comment>
<keyword evidence="12" id="KW-0902">Two-component regulatory system</keyword>
<keyword evidence="5 17" id="KW-0597">Phosphoprotein</keyword>
<dbReference type="InterPro" id="IPR006189">
    <property type="entry name" value="CHASE_dom"/>
</dbReference>
<dbReference type="SMART" id="SM00448">
    <property type="entry name" value="REC"/>
    <property type="match status" value="2"/>
</dbReference>
<dbReference type="InterPro" id="IPR036890">
    <property type="entry name" value="HATPase_C_sf"/>
</dbReference>
<dbReference type="SMART" id="SM00387">
    <property type="entry name" value="HATPase_c"/>
    <property type="match status" value="1"/>
</dbReference>
<dbReference type="EMBL" id="LQBQ01000001">
    <property type="protein sequence ID" value="KUJ85701.1"/>
    <property type="molecule type" value="Genomic_DNA"/>
</dbReference>
<dbReference type="PRINTS" id="PR00344">
    <property type="entry name" value="BCTRLSENSOR"/>
</dbReference>
<keyword evidence="13 20" id="KW-0472">Membrane</keyword>
<dbReference type="CDD" id="cd00088">
    <property type="entry name" value="HPT"/>
    <property type="match status" value="1"/>
</dbReference>
<keyword evidence="6" id="KW-0808">Transferase</keyword>
<dbReference type="Pfam" id="PF13185">
    <property type="entry name" value="GAF_2"/>
    <property type="match status" value="1"/>
</dbReference>
<sequence length="1396" mass="153548">MARPSETSRLPRSAERKGTSLVNWILLRGRVWLICAVGLLSLALTLIVWQALLKEEHDTAVAEFDRVAARRIEAVKRQILQGVSMIKALNGLYASSRSVERSEFHVFSQPFLNDLPNVEVALYAPSVPNNLIAFWENLGRAQLDDRYEVYELTAEGQRVAPQVRDMHFPVFFVESRRSSTREALGYDLASDPVMLRAIRHARDGGSAAVTAPVRMPGMDGDQPRVAIVAPYFGRAGQTLQQKQLKGIVAITLRVGDVLSDTLEHFPQDKIEIHLFDTESGTSFAASGAPQDGAVARAPQVLDELAASSEISHLEDFDILGRKWTFLAVPGQGYYRPQLISDATITLAGGMAVTVILVAFLASLTRQIVERTRAEASLRESTAFLRCNQAITRAANEADSIEAAFRVAVDEICTLTGWPVGHVYLLDEEQGDLAPSDVWHLQDPEAFRVFHEVTQKTRFAAGVGLPGRVFESGEPAWIPDVNRDPNFPRASMAKEIGVKTGAGFPVKTDGHVVAVMEFFSSEVEEENPQLLDVMAQIGVQLGVVVARQRAEAEVQEARARAEFARTQLIDAIESVEEGFVLYDAQDRLVLFNSNFKEKFYPEGTRLEPGMTFDEVLHAAFDAGLLSTGDETEEDWIEKRLDLHRNPGKPFAIEHTTGRWIWISERKTRDGGTVCAYTDITELQEHRNHLEELVAERTAELEQRTEELRRSHEELEKARDAALQASVAKSEFLANMSHEIRTPLNGVIGMAELLCGTDLTQQQREYAQIIMRSGDTLLDLINDILDFSKIEAGRLELESVPFRLRDLLGDTLQTLTMRAGEKGLELAHHIPPEVPDRVVGDPTRLRQIIVNLVGNAIKFTDNGEVVVDTRLVDRNDSGIVLEVEVRDTGIGIPKEQQERIFEAFGQADTSTTRRYGGTGLGLAIASQLARKMGSGMTLESTPGKGSKFSFTVELGLASEDDLPRAAVPRELRGMPVLVVDDNETNRRILAEVLENWGMAPILAKDAASALERLDTMIREGAPPRLALLDMMMPEMDGVGLAREIRKRPALDATRILLMSSTGYGGMEDRLRELDIHRLLVKPVKQSDLLNAVLNAIGSAARKLTPAASATAGITSRPLKILLAEDGLVNQKVAIDLLSRRGHTVEVAENGQEAVDATAHRDYDIVLMDMHMPIMDGVTATEAIRARERAQGGRRIPIVACTASVTPADRQRCAKAGMDDFVGKPFRAEELLRVVEEVVSRNAPLPPESTAEAPEPARSPSEPSRAPPEAAGAPEEKAPETAEDAAADPVNWREALDRLGDEGLLREMAEMFLAELPKMVDAIETARQSGDAQELRRAAHTLKGSANVVGAFPAAQAALRLENLGRDGKLDEIPPAQRDLEEELNRCTAVLETILSRSR</sequence>
<dbReference type="Proteomes" id="UP000053791">
    <property type="component" value="Unassembled WGS sequence"/>
</dbReference>
<dbReference type="SUPFAM" id="SSF47384">
    <property type="entry name" value="Homodimeric domain of signal transducing histidine kinase"/>
    <property type="match status" value="1"/>
</dbReference>
<keyword evidence="8" id="KW-0547">Nucleotide-binding</keyword>
<dbReference type="Gene3D" id="3.30.565.10">
    <property type="entry name" value="Histidine kinase-like ATPase, C-terminal domain"/>
    <property type="match status" value="1"/>
</dbReference>
<dbReference type="InterPro" id="IPR011006">
    <property type="entry name" value="CheY-like_superfamily"/>
</dbReference>
<protein>
    <recommendedName>
        <fullName evidence="15">Sensory/regulatory protein RpfC</fullName>
        <ecNumber evidence="3">2.7.13.3</ecNumber>
    </recommendedName>
</protein>
<feature type="domain" description="Response regulatory" evidence="22">
    <location>
        <begin position="1117"/>
        <end position="1236"/>
    </location>
</feature>
<evidence type="ECO:0000256" key="6">
    <source>
        <dbReference type="ARBA" id="ARBA00022679"/>
    </source>
</evidence>
<dbReference type="SUPFAM" id="SSF55874">
    <property type="entry name" value="ATPase domain of HSP90 chaperone/DNA topoisomerase II/histidine kinase"/>
    <property type="match status" value="1"/>
</dbReference>
<evidence type="ECO:0000256" key="15">
    <source>
        <dbReference type="ARBA" id="ARBA00068150"/>
    </source>
</evidence>
<feature type="coiled-coil region" evidence="18">
    <location>
        <begin position="678"/>
        <end position="723"/>
    </location>
</feature>
<evidence type="ECO:0000256" key="8">
    <source>
        <dbReference type="ARBA" id="ARBA00022741"/>
    </source>
</evidence>
<dbReference type="SUPFAM" id="SSF47226">
    <property type="entry name" value="Histidine-containing phosphotransfer domain, HPT domain"/>
    <property type="match status" value="1"/>
</dbReference>
<evidence type="ECO:0000259" key="24">
    <source>
        <dbReference type="PROSITE" id="PS50894"/>
    </source>
</evidence>
<evidence type="ECO:0000256" key="19">
    <source>
        <dbReference type="SAM" id="MobiDB-lite"/>
    </source>
</evidence>
<evidence type="ECO:0000256" key="20">
    <source>
        <dbReference type="SAM" id="Phobius"/>
    </source>
</evidence>
<dbReference type="Pfam" id="PF00072">
    <property type="entry name" value="Response_reg"/>
    <property type="match status" value="2"/>
</dbReference>
<dbReference type="CDD" id="cd17546">
    <property type="entry name" value="REC_hyHK_CKI1_RcsC-like"/>
    <property type="match status" value="1"/>
</dbReference>
<dbReference type="PANTHER" id="PTHR45339:SF1">
    <property type="entry name" value="HYBRID SIGNAL TRANSDUCTION HISTIDINE KINASE J"/>
    <property type="match status" value="1"/>
</dbReference>
<gene>
    <name evidence="25" type="ORF">AVO45_01560</name>
</gene>
<comment type="catalytic activity">
    <reaction evidence="1">
        <text>ATP + protein L-histidine = ADP + protein N-phospho-L-histidine.</text>
        <dbReference type="EC" id="2.7.13.3"/>
    </reaction>
</comment>
<feature type="domain" description="Response regulatory" evidence="22">
    <location>
        <begin position="973"/>
        <end position="1094"/>
    </location>
</feature>
<evidence type="ECO:0000256" key="11">
    <source>
        <dbReference type="ARBA" id="ARBA00022989"/>
    </source>
</evidence>
<dbReference type="Pfam" id="PF12860">
    <property type="entry name" value="PAS_7"/>
    <property type="match status" value="1"/>
</dbReference>
<dbReference type="OrthoDB" id="9801651at2"/>
<dbReference type="Gene3D" id="3.30.450.40">
    <property type="match status" value="1"/>
</dbReference>
<dbReference type="InterPro" id="IPR004358">
    <property type="entry name" value="Sig_transdc_His_kin-like_C"/>
</dbReference>
<evidence type="ECO:0000313" key="25">
    <source>
        <dbReference type="EMBL" id="KUJ85701.1"/>
    </source>
</evidence>
<dbReference type="RefSeq" id="WP_068343764.1">
    <property type="nucleotide sequence ID" value="NZ_LQBQ01000001.1"/>
</dbReference>
<evidence type="ECO:0000259" key="23">
    <source>
        <dbReference type="PROSITE" id="PS50839"/>
    </source>
</evidence>
<evidence type="ECO:0000256" key="9">
    <source>
        <dbReference type="ARBA" id="ARBA00022777"/>
    </source>
</evidence>
<dbReference type="InterPro" id="IPR036641">
    <property type="entry name" value="HPT_dom_sf"/>
</dbReference>
<feature type="compositionally biased region" description="Low complexity" evidence="19">
    <location>
        <begin position="1245"/>
        <end position="1270"/>
    </location>
</feature>
<accession>A0A101CYH2</accession>
<keyword evidence="11 20" id="KW-1133">Transmembrane helix</keyword>
<evidence type="ECO:0000256" key="17">
    <source>
        <dbReference type="PROSITE-ProRule" id="PRU00169"/>
    </source>
</evidence>
<feature type="transmembrane region" description="Helical" evidence="20">
    <location>
        <begin position="31"/>
        <end position="49"/>
    </location>
</feature>
<evidence type="ECO:0000259" key="22">
    <source>
        <dbReference type="PROSITE" id="PS50110"/>
    </source>
</evidence>
<feature type="domain" description="CHASE" evidence="23">
    <location>
        <begin position="95"/>
        <end position="276"/>
    </location>
</feature>
<dbReference type="InterPro" id="IPR042240">
    <property type="entry name" value="CHASE_sf"/>
</dbReference>
<evidence type="ECO:0000256" key="14">
    <source>
        <dbReference type="ARBA" id="ARBA00064003"/>
    </source>
</evidence>
<keyword evidence="18" id="KW-0175">Coiled coil</keyword>
<dbReference type="InterPro" id="IPR036097">
    <property type="entry name" value="HisK_dim/P_sf"/>
</dbReference>
<comment type="caution">
    <text evidence="25">The sequence shown here is derived from an EMBL/GenBank/DDBJ whole genome shotgun (WGS) entry which is preliminary data.</text>
</comment>
<evidence type="ECO:0000256" key="4">
    <source>
        <dbReference type="ARBA" id="ARBA00022475"/>
    </source>
</evidence>